<dbReference type="GO" id="GO:0005524">
    <property type="term" value="F:ATP binding"/>
    <property type="evidence" value="ECO:0007669"/>
    <property type="project" value="UniProtKB-KW"/>
</dbReference>
<evidence type="ECO:0000256" key="8">
    <source>
        <dbReference type="ARBA" id="ARBA00051542"/>
    </source>
</evidence>
<dbReference type="GO" id="GO:0000049">
    <property type="term" value="F:tRNA binding"/>
    <property type="evidence" value="ECO:0007669"/>
    <property type="project" value="UniProtKB-KW"/>
</dbReference>
<evidence type="ECO:0000256" key="7">
    <source>
        <dbReference type="ARBA" id="ARBA00023157"/>
    </source>
</evidence>
<feature type="binding site" evidence="9">
    <location>
        <position position="26"/>
    </location>
    <ligand>
        <name>ATP</name>
        <dbReference type="ChEBI" id="CHEBI:30616"/>
    </ligand>
</feature>
<dbReference type="PANTHER" id="PTHR11933:SF5">
    <property type="entry name" value="MITOCHONDRIAL TRNA-SPECIFIC 2-THIOURIDYLASE 1"/>
    <property type="match status" value="1"/>
</dbReference>
<comment type="catalytic activity">
    <reaction evidence="8 9">
        <text>S-sulfanyl-L-cysteinyl-[protein] + uridine(34) in tRNA + AH2 + ATP = 2-thiouridine(34) in tRNA + L-cysteinyl-[protein] + A + AMP + diphosphate + H(+)</text>
        <dbReference type="Rhea" id="RHEA:47032"/>
        <dbReference type="Rhea" id="RHEA-COMP:10131"/>
        <dbReference type="Rhea" id="RHEA-COMP:11726"/>
        <dbReference type="Rhea" id="RHEA-COMP:11727"/>
        <dbReference type="Rhea" id="RHEA-COMP:11728"/>
        <dbReference type="ChEBI" id="CHEBI:13193"/>
        <dbReference type="ChEBI" id="CHEBI:15378"/>
        <dbReference type="ChEBI" id="CHEBI:17499"/>
        <dbReference type="ChEBI" id="CHEBI:29950"/>
        <dbReference type="ChEBI" id="CHEBI:30616"/>
        <dbReference type="ChEBI" id="CHEBI:33019"/>
        <dbReference type="ChEBI" id="CHEBI:61963"/>
        <dbReference type="ChEBI" id="CHEBI:65315"/>
        <dbReference type="ChEBI" id="CHEBI:87170"/>
        <dbReference type="ChEBI" id="CHEBI:456215"/>
        <dbReference type="EC" id="2.8.1.13"/>
    </reaction>
</comment>
<dbReference type="HAMAP" id="MF_00144">
    <property type="entry name" value="tRNA_thiouridyl_MnmA"/>
    <property type="match status" value="1"/>
</dbReference>
<dbReference type="InterPro" id="IPR004506">
    <property type="entry name" value="MnmA-like"/>
</dbReference>
<dbReference type="InterPro" id="IPR046885">
    <property type="entry name" value="MnmA-like_C"/>
</dbReference>
<name>A0A0K1PBN6_9BACT</name>
<keyword evidence="6 9" id="KW-0694">RNA-binding</keyword>
<dbReference type="SUPFAM" id="SSF52402">
    <property type="entry name" value="Adenine nucleotide alpha hydrolases-like"/>
    <property type="match status" value="1"/>
</dbReference>
<dbReference type="GO" id="GO:0005737">
    <property type="term" value="C:cytoplasm"/>
    <property type="evidence" value="ECO:0007669"/>
    <property type="project" value="UniProtKB-SubCell"/>
</dbReference>
<feature type="active site" description="Cysteine persulfide intermediate" evidence="9">
    <location>
        <position position="187"/>
    </location>
</feature>
<comment type="caution">
    <text evidence="9">Lacks conserved residue(s) required for the propagation of feature annotation.</text>
</comment>
<dbReference type="EC" id="2.8.1.13" evidence="9"/>
<keyword evidence="5 9" id="KW-0067">ATP-binding</keyword>
<keyword evidence="13" id="KW-1185">Reference proteome</keyword>
<comment type="subcellular location">
    <subcellularLocation>
        <location evidence="9">Cytoplasm</location>
    </subcellularLocation>
</comment>
<keyword evidence="7" id="KW-1015">Disulfide bond</keyword>
<keyword evidence="1 9" id="KW-0820">tRNA-binding</keyword>
<dbReference type="STRING" id="1391653.AKJ08_1203"/>
<dbReference type="Pfam" id="PF20258">
    <property type="entry name" value="tRNA_Me_trans_C"/>
    <property type="match status" value="1"/>
</dbReference>
<dbReference type="AlphaFoldDB" id="A0A0K1PBN6"/>
<evidence type="ECO:0000313" key="12">
    <source>
        <dbReference type="EMBL" id="AKU90816.1"/>
    </source>
</evidence>
<dbReference type="InterPro" id="IPR023382">
    <property type="entry name" value="MnmA-like_central_sf"/>
</dbReference>
<dbReference type="Gene3D" id="2.30.30.280">
    <property type="entry name" value="Adenine nucleotide alpha hydrolases-like domains"/>
    <property type="match status" value="1"/>
</dbReference>
<dbReference type="GO" id="GO:0103016">
    <property type="term" value="F:tRNA-uridine 2-sulfurtransferase activity"/>
    <property type="evidence" value="ECO:0007669"/>
    <property type="project" value="UniProtKB-EC"/>
</dbReference>
<dbReference type="Gene3D" id="3.40.50.620">
    <property type="entry name" value="HUPs"/>
    <property type="match status" value="1"/>
</dbReference>
<evidence type="ECO:0000256" key="9">
    <source>
        <dbReference type="HAMAP-Rule" id="MF_00144"/>
    </source>
</evidence>
<evidence type="ECO:0000259" key="10">
    <source>
        <dbReference type="Pfam" id="PF20258"/>
    </source>
</evidence>
<feature type="site" description="Interaction with tRNA" evidence="9">
    <location>
        <position position="334"/>
    </location>
</feature>
<protein>
    <recommendedName>
        <fullName evidence="9">tRNA-specific 2-thiouridylase MnmA</fullName>
        <ecNumber evidence="9">2.8.1.13</ecNumber>
    </recommendedName>
</protein>
<dbReference type="InterPro" id="IPR046884">
    <property type="entry name" value="MnmA-like_central"/>
</dbReference>
<dbReference type="GO" id="GO:0002143">
    <property type="term" value="P:tRNA wobble position uridine thiolation"/>
    <property type="evidence" value="ECO:0007669"/>
    <property type="project" value="TreeGrafter"/>
</dbReference>
<feature type="region of interest" description="Interaction with tRNA" evidence="9">
    <location>
        <begin position="137"/>
        <end position="139"/>
    </location>
</feature>
<dbReference type="Proteomes" id="UP000055590">
    <property type="component" value="Chromosome"/>
</dbReference>
<dbReference type="Pfam" id="PF03054">
    <property type="entry name" value="tRNA_Me_trans"/>
    <property type="match status" value="1"/>
</dbReference>
<dbReference type="NCBIfam" id="NF001138">
    <property type="entry name" value="PRK00143.1"/>
    <property type="match status" value="1"/>
</dbReference>
<comment type="similarity">
    <text evidence="9">Belongs to the MnmA/TRMU family.</text>
</comment>
<dbReference type="InterPro" id="IPR014729">
    <property type="entry name" value="Rossmann-like_a/b/a_fold"/>
</dbReference>
<evidence type="ECO:0000256" key="5">
    <source>
        <dbReference type="ARBA" id="ARBA00022840"/>
    </source>
</evidence>
<gene>
    <name evidence="9" type="primary">mnmA</name>
    <name evidence="12" type="ORF">AKJ08_1203</name>
</gene>
<dbReference type="Gene3D" id="2.40.30.10">
    <property type="entry name" value="Translation factors"/>
    <property type="match status" value="1"/>
</dbReference>
<evidence type="ECO:0000256" key="3">
    <source>
        <dbReference type="ARBA" id="ARBA00022694"/>
    </source>
</evidence>
<proteinExistence type="inferred from homology"/>
<feature type="domain" description="tRNA-specific 2-thiouridylase MnmA-like C-terminal" evidence="10">
    <location>
        <begin position="276"/>
        <end position="350"/>
    </location>
</feature>
<reference evidence="12 13" key="1">
    <citation type="submission" date="2015-08" db="EMBL/GenBank/DDBJ databases">
        <authorList>
            <person name="Babu N.S."/>
            <person name="Beckwith C.J."/>
            <person name="Beseler K.G."/>
            <person name="Brison A."/>
            <person name="Carone J.V."/>
            <person name="Caskin T.P."/>
            <person name="Diamond M."/>
            <person name="Durham M.E."/>
            <person name="Foxe J.M."/>
            <person name="Go M."/>
            <person name="Henderson B.A."/>
            <person name="Jones I.B."/>
            <person name="McGettigan J.A."/>
            <person name="Micheletti S.J."/>
            <person name="Nasrallah M.E."/>
            <person name="Ortiz D."/>
            <person name="Piller C.R."/>
            <person name="Privatt S.R."/>
            <person name="Schneider S.L."/>
            <person name="Sharp S."/>
            <person name="Smith T.C."/>
            <person name="Stanton J.D."/>
            <person name="Ullery H.E."/>
            <person name="Wilson R.J."/>
            <person name="Serrano M.G."/>
            <person name="Buck G."/>
            <person name="Lee V."/>
            <person name="Wang Y."/>
            <person name="Carvalho R."/>
            <person name="Voegtly L."/>
            <person name="Shi R."/>
            <person name="Duckworth R."/>
            <person name="Johnson A."/>
            <person name="Loviza R."/>
            <person name="Walstead R."/>
            <person name="Shah Z."/>
            <person name="Kiflezghi M."/>
            <person name="Wade K."/>
            <person name="Ball S.L."/>
            <person name="Bradley K.W."/>
            <person name="Asai D.J."/>
            <person name="Bowman C.A."/>
            <person name="Russell D.A."/>
            <person name="Pope W.H."/>
            <person name="Jacobs-Sera D."/>
            <person name="Hendrix R.W."/>
            <person name="Hatfull G.F."/>
        </authorList>
    </citation>
    <scope>NUCLEOTIDE SEQUENCE [LARGE SCALE GENOMIC DNA]</scope>
    <source>
        <strain evidence="12 13">DSM 27710</strain>
    </source>
</reference>
<evidence type="ECO:0000256" key="1">
    <source>
        <dbReference type="ARBA" id="ARBA00022555"/>
    </source>
</evidence>
<dbReference type="CDD" id="cd01998">
    <property type="entry name" value="MnmA_TRMU-like"/>
    <property type="match status" value="1"/>
</dbReference>
<feature type="domain" description="tRNA-specific 2-thiouridylase MnmA-like central" evidence="11">
    <location>
        <begin position="210"/>
        <end position="268"/>
    </location>
</feature>
<accession>A0A0K1PBN6</accession>
<feature type="active site" description="Nucleophile" evidence="9">
    <location>
        <position position="93"/>
    </location>
</feature>
<keyword evidence="2 9" id="KW-0808">Transferase</keyword>
<keyword evidence="4 9" id="KW-0547">Nucleotide-binding</keyword>
<keyword evidence="3 9" id="KW-0819">tRNA processing</keyword>
<feature type="binding site" evidence="9">
    <location>
        <position position="116"/>
    </location>
    <ligand>
        <name>ATP</name>
        <dbReference type="ChEBI" id="CHEBI:30616"/>
    </ligand>
</feature>
<organism evidence="12 13">
    <name type="scientific">Vulgatibacter incomptus</name>
    <dbReference type="NCBI Taxonomy" id="1391653"/>
    <lineage>
        <taxon>Bacteria</taxon>
        <taxon>Pseudomonadati</taxon>
        <taxon>Myxococcota</taxon>
        <taxon>Myxococcia</taxon>
        <taxon>Myxococcales</taxon>
        <taxon>Cystobacterineae</taxon>
        <taxon>Vulgatibacteraceae</taxon>
        <taxon>Vulgatibacter</taxon>
    </lineage>
</organism>
<dbReference type="EMBL" id="CP012332">
    <property type="protein sequence ID" value="AKU90816.1"/>
    <property type="molecule type" value="Genomic_DNA"/>
</dbReference>
<sequence>MSGGVDSSAAAALLHEQGHEVIGVSLRLSRSDRPSAPGRCCSPDDLDDARSVAETLGIPFYVFEATELFDRTVVRPFVASYLDGETPIPCTACNREVKFGHLLAKARSLGARLATGHYARIEGEGPRRLLRGVDAARDQSYFLYDLGQDELNDLVFPVGGLTKAQTRDIARRAGLRTADKPESQDICFIPDGDTAGFVERGAAKLGRSLAPGPIVTRDGEIIGEHDGLHAYTVGQRKGLPSAALGPAGHKLPIYVSELRPASNEIVVGPAAELEKTTFRVAKAAWIAGHPPAEDETLTVRVRHRHTGSACTVRASGEGFVVHALEPIRSPAPGQSAVLYRGDEVVGGGAIERS</sequence>
<dbReference type="NCBIfam" id="TIGR00420">
    <property type="entry name" value="trmU"/>
    <property type="match status" value="1"/>
</dbReference>
<dbReference type="PATRIC" id="fig|1391653.3.peg.1253"/>
<evidence type="ECO:0000313" key="13">
    <source>
        <dbReference type="Proteomes" id="UP000055590"/>
    </source>
</evidence>
<evidence type="ECO:0000259" key="11">
    <source>
        <dbReference type="Pfam" id="PF20259"/>
    </source>
</evidence>
<comment type="function">
    <text evidence="9">Catalyzes the 2-thiolation of uridine at the wobble position (U34) of tRNA, leading to the formation of s(2)U34.</text>
</comment>
<evidence type="ECO:0000256" key="4">
    <source>
        <dbReference type="ARBA" id="ARBA00022741"/>
    </source>
</evidence>
<dbReference type="Pfam" id="PF20259">
    <property type="entry name" value="tRNA_Me_trans_M"/>
    <property type="match status" value="1"/>
</dbReference>
<feature type="site" description="Interaction with tRNA" evidence="9">
    <location>
        <position position="117"/>
    </location>
</feature>
<dbReference type="KEGG" id="vin:AKJ08_1203"/>
<evidence type="ECO:0000256" key="6">
    <source>
        <dbReference type="ARBA" id="ARBA00022884"/>
    </source>
</evidence>
<evidence type="ECO:0000256" key="2">
    <source>
        <dbReference type="ARBA" id="ARBA00022679"/>
    </source>
</evidence>
<keyword evidence="9" id="KW-0963">Cytoplasm</keyword>
<dbReference type="PANTHER" id="PTHR11933">
    <property type="entry name" value="TRNA 5-METHYLAMINOMETHYL-2-THIOURIDYLATE -METHYLTRANSFERASE"/>
    <property type="match status" value="1"/>
</dbReference>